<accession>A0A835R449</accession>
<keyword evidence="3" id="KW-1185">Reference proteome</keyword>
<dbReference type="InterPro" id="IPR013094">
    <property type="entry name" value="AB_hydrolase_3"/>
</dbReference>
<dbReference type="AlphaFoldDB" id="A0A835R449"/>
<dbReference type="InterPro" id="IPR029058">
    <property type="entry name" value="AB_hydrolase_fold"/>
</dbReference>
<protein>
    <recommendedName>
        <fullName evidence="1">Alpha/beta hydrolase fold-3 domain-containing protein</fullName>
    </recommendedName>
</protein>
<comment type="caution">
    <text evidence="2">The sequence shown here is derived from an EMBL/GenBank/DDBJ whole genome shotgun (WGS) entry which is preliminary data.</text>
</comment>
<dbReference type="GO" id="GO:0016787">
    <property type="term" value="F:hydrolase activity"/>
    <property type="evidence" value="ECO:0007669"/>
    <property type="project" value="InterPro"/>
</dbReference>
<dbReference type="InterPro" id="IPR050466">
    <property type="entry name" value="Carboxylest/Gibb_receptor"/>
</dbReference>
<gene>
    <name evidence="2" type="ORF">HPP92_009380</name>
</gene>
<dbReference type="Proteomes" id="UP000636800">
    <property type="component" value="Unassembled WGS sequence"/>
</dbReference>
<dbReference type="PANTHER" id="PTHR23024:SF589">
    <property type="entry name" value="CARBOXYLESTERASE 17-RELATED"/>
    <property type="match status" value="1"/>
</dbReference>
<evidence type="ECO:0000313" key="3">
    <source>
        <dbReference type="Proteomes" id="UP000636800"/>
    </source>
</evidence>
<dbReference type="SUPFAM" id="SSF53474">
    <property type="entry name" value="alpha/beta-Hydrolases"/>
    <property type="match status" value="1"/>
</dbReference>
<reference evidence="2 3" key="1">
    <citation type="journal article" date="2020" name="Nat. Food">
        <title>A phased Vanilla planifolia genome enables genetic improvement of flavour and production.</title>
        <authorList>
            <person name="Hasing T."/>
            <person name="Tang H."/>
            <person name="Brym M."/>
            <person name="Khazi F."/>
            <person name="Huang T."/>
            <person name="Chambers A.H."/>
        </authorList>
    </citation>
    <scope>NUCLEOTIDE SEQUENCE [LARGE SCALE GENOMIC DNA]</scope>
    <source>
        <tissue evidence="2">Leaf</tissue>
    </source>
</reference>
<organism evidence="2 3">
    <name type="scientific">Vanilla planifolia</name>
    <name type="common">Vanilla</name>
    <dbReference type="NCBI Taxonomy" id="51239"/>
    <lineage>
        <taxon>Eukaryota</taxon>
        <taxon>Viridiplantae</taxon>
        <taxon>Streptophyta</taxon>
        <taxon>Embryophyta</taxon>
        <taxon>Tracheophyta</taxon>
        <taxon>Spermatophyta</taxon>
        <taxon>Magnoliopsida</taxon>
        <taxon>Liliopsida</taxon>
        <taxon>Asparagales</taxon>
        <taxon>Orchidaceae</taxon>
        <taxon>Vanilloideae</taxon>
        <taxon>Vanilleae</taxon>
        <taxon>Vanilla</taxon>
    </lineage>
</organism>
<evidence type="ECO:0000313" key="2">
    <source>
        <dbReference type="EMBL" id="KAG0485301.1"/>
    </source>
</evidence>
<proteinExistence type="predicted"/>
<dbReference type="Pfam" id="PF07859">
    <property type="entry name" value="Abhydrolase_3"/>
    <property type="match status" value="1"/>
</dbReference>
<sequence>MERLFHTKSIPACVEPHTGVSYHDVTINPFTCLSARLYLPPTAVISRQKATHRHLNSLGFEADVIAVSVNYRLAPEHPLTEAYDDHWESLLWLTNECPGLDRCREESGDFGY</sequence>
<dbReference type="PANTHER" id="PTHR23024">
    <property type="entry name" value="ARYLACETAMIDE DEACETYLASE"/>
    <property type="match status" value="1"/>
</dbReference>
<dbReference type="EMBL" id="JADCNL010000004">
    <property type="protein sequence ID" value="KAG0485301.1"/>
    <property type="molecule type" value="Genomic_DNA"/>
</dbReference>
<dbReference type="Gene3D" id="3.40.50.1820">
    <property type="entry name" value="alpha/beta hydrolase"/>
    <property type="match status" value="1"/>
</dbReference>
<evidence type="ECO:0000259" key="1">
    <source>
        <dbReference type="Pfam" id="PF07859"/>
    </source>
</evidence>
<feature type="domain" description="Alpha/beta hydrolase fold-3" evidence="1">
    <location>
        <begin position="49"/>
        <end position="97"/>
    </location>
</feature>
<name>A0A835R449_VANPL</name>
<dbReference type="OrthoDB" id="2610923at2759"/>